<keyword evidence="3" id="KW-0804">Transcription</keyword>
<dbReference type="SUPFAM" id="SSF46785">
    <property type="entry name" value="Winged helix' DNA-binding domain"/>
    <property type="match status" value="1"/>
</dbReference>
<dbReference type="PRINTS" id="PR00035">
    <property type="entry name" value="HTHGNTR"/>
</dbReference>
<dbReference type="Pfam" id="PF00392">
    <property type="entry name" value="GntR"/>
    <property type="match status" value="1"/>
</dbReference>
<keyword evidence="2" id="KW-0238">DNA-binding</keyword>
<keyword evidence="6" id="KW-1185">Reference proteome</keyword>
<dbReference type="InterPro" id="IPR036390">
    <property type="entry name" value="WH_DNA-bd_sf"/>
</dbReference>
<dbReference type="Pfam" id="PF07729">
    <property type="entry name" value="FCD"/>
    <property type="match status" value="1"/>
</dbReference>
<dbReference type="InterPro" id="IPR011711">
    <property type="entry name" value="GntR_C"/>
</dbReference>
<dbReference type="InterPro" id="IPR036388">
    <property type="entry name" value="WH-like_DNA-bd_sf"/>
</dbReference>
<dbReference type="Proteomes" id="UP000183447">
    <property type="component" value="Unassembled WGS sequence"/>
</dbReference>
<protein>
    <submittedName>
        <fullName evidence="5">Transcriptional regulator, GntR family</fullName>
    </submittedName>
</protein>
<accession>A0A1K2HZK0</accession>
<dbReference type="OrthoDB" id="9809707at2"/>
<dbReference type="SUPFAM" id="SSF48008">
    <property type="entry name" value="GntR ligand-binding domain-like"/>
    <property type="match status" value="1"/>
</dbReference>
<dbReference type="InterPro" id="IPR000524">
    <property type="entry name" value="Tscrpt_reg_HTH_GntR"/>
</dbReference>
<dbReference type="GO" id="GO:0003700">
    <property type="term" value="F:DNA-binding transcription factor activity"/>
    <property type="evidence" value="ECO:0007669"/>
    <property type="project" value="InterPro"/>
</dbReference>
<dbReference type="SMART" id="SM00895">
    <property type="entry name" value="FCD"/>
    <property type="match status" value="1"/>
</dbReference>
<dbReference type="RefSeq" id="WP_072342461.1">
    <property type="nucleotide sequence ID" value="NZ_FPKU01000002.1"/>
</dbReference>
<evidence type="ECO:0000256" key="3">
    <source>
        <dbReference type="ARBA" id="ARBA00023163"/>
    </source>
</evidence>
<dbReference type="EMBL" id="FPKU01000002">
    <property type="protein sequence ID" value="SFZ84610.1"/>
    <property type="molecule type" value="Genomic_DNA"/>
</dbReference>
<reference evidence="5 6" key="1">
    <citation type="submission" date="2016-11" db="EMBL/GenBank/DDBJ databases">
        <authorList>
            <person name="Jaros S."/>
            <person name="Januszkiewicz K."/>
            <person name="Wedrychowicz H."/>
        </authorList>
    </citation>
    <scope>NUCLEOTIDE SEQUENCE [LARGE SCALE GENOMIC DNA]</scope>
    <source>
        <strain evidence="5 6">ATCC 23634</strain>
    </source>
</reference>
<organism evidence="5 6">
    <name type="scientific">Devosia enhydra</name>
    <dbReference type="NCBI Taxonomy" id="665118"/>
    <lineage>
        <taxon>Bacteria</taxon>
        <taxon>Pseudomonadati</taxon>
        <taxon>Pseudomonadota</taxon>
        <taxon>Alphaproteobacteria</taxon>
        <taxon>Hyphomicrobiales</taxon>
        <taxon>Devosiaceae</taxon>
        <taxon>Devosia</taxon>
    </lineage>
</organism>
<dbReference type="GO" id="GO:0003677">
    <property type="term" value="F:DNA binding"/>
    <property type="evidence" value="ECO:0007669"/>
    <property type="project" value="UniProtKB-KW"/>
</dbReference>
<proteinExistence type="predicted"/>
<dbReference type="Gene3D" id="1.10.10.10">
    <property type="entry name" value="Winged helix-like DNA-binding domain superfamily/Winged helix DNA-binding domain"/>
    <property type="match status" value="1"/>
</dbReference>
<dbReference type="Gene3D" id="1.20.120.530">
    <property type="entry name" value="GntR ligand-binding domain-like"/>
    <property type="match status" value="1"/>
</dbReference>
<dbReference type="AlphaFoldDB" id="A0A1K2HZK0"/>
<dbReference type="SMART" id="SM00345">
    <property type="entry name" value="HTH_GNTR"/>
    <property type="match status" value="1"/>
</dbReference>
<dbReference type="PANTHER" id="PTHR43537">
    <property type="entry name" value="TRANSCRIPTIONAL REGULATOR, GNTR FAMILY"/>
    <property type="match status" value="1"/>
</dbReference>
<dbReference type="PROSITE" id="PS50949">
    <property type="entry name" value="HTH_GNTR"/>
    <property type="match status" value="1"/>
</dbReference>
<evidence type="ECO:0000313" key="6">
    <source>
        <dbReference type="Proteomes" id="UP000183447"/>
    </source>
</evidence>
<evidence type="ECO:0000313" key="5">
    <source>
        <dbReference type="EMBL" id="SFZ84610.1"/>
    </source>
</evidence>
<gene>
    <name evidence="5" type="ORF">SAMN02983003_2113</name>
</gene>
<dbReference type="InterPro" id="IPR008920">
    <property type="entry name" value="TF_FadR/GntR_C"/>
</dbReference>
<evidence type="ECO:0000259" key="4">
    <source>
        <dbReference type="PROSITE" id="PS50949"/>
    </source>
</evidence>
<keyword evidence="1" id="KW-0805">Transcription regulation</keyword>
<dbReference type="CDD" id="cd07377">
    <property type="entry name" value="WHTH_GntR"/>
    <property type="match status" value="1"/>
</dbReference>
<sequence>MSPVQSVESRARGGLVGRVIDELRSDIAAGRFDIGAKLPSQAELSARFSVSRPVIREAVASLQADGVLESRQGAGVFVRARTAATSFAFKAIDQARISSMLETLELRSAVEIEAAGLAALRRSPMQEEEIFRAHNALVQQVEQGVRSADADFAFHRAIAEATNNPRFPEFLDLLGKSAIPRRAVQAEPGTDAPVAPNYLHSILAEHQSIAEAVSAGDDSAARDAMRQHLSGSQQRYRALLRGATA</sequence>
<name>A0A1K2HZK0_9HYPH</name>
<dbReference type="STRING" id="665118.SAMN02983003_2113"/>
<dbReference type="PANTHER" id="PTHR43537:SF44">
    <property type="entry name" value="GNTR FAMILY REGULATORY PROTEIN"/>
    <property type="match status" value="1"/>
</dbReference>
<feature type="domain" description="HTH gntR-type" evidence="4">
    <location>
        <begin position="13"/>
        <end position="81"/>
    </location>
</feature>
<evidence type="ECO:0000256" key="2">
    <source>
        <dbReference type="ARBA" id="ARBA00023125"/>
    </source>
</evidence>
<evidence type="ECO:0000256" key="1">
    <source>
        <dbReference type="ARBA" id="ARBA00023015"/>
    </source>
</evidence>